<name>W4GX91_APHAT</name>
<dbReference type="SUPFAM" id="SSF49464">
    <property type="entry name" value="Carboxypeptidase regulatory domain-like"/>
    <property type="match status" value="1"/>
</dbReference>
<gene>
    <name evidence="1" type="ORF">H257_03547</name>
</gene>
<dbReference type="GeneID" id="20805543"/>
<dbReference type="InterPro" id="IPR008969">
    <property type="entry name" value="CarboxyPept-like_regulatory"/>
</dbReference>
<sequence length="145" mass="16350">MRLEDGSTHHLVYGKVHDQLGRHVPHVVVEIHAMMDDNGGPRGVQVSTDSEGWFQQLLPRDATSIRLLVEEQSNECHLHTSRNEGASAWDCSVRIHVKSTKRRIVFLCITVSQPCLYSSLCVEYVDFTTNPPRLDPLLHLHASTS</sequence>
<reference evidence="1" key="1">
    <citation type="submission" date="2013-12" db="EMBL/GenBank/DDBJ databases">
        <title>The Genome Sequence of Aphanomyces astaci APO3.</title>
        <authorList>
            <consortium name="The Broad Institute Genomics Platform"/>
            <person name="Russ C."/>
            <person name="Tyler B."/>
            <person name="van West P."/>
            <person name="Dieguez-Uribeondo J."/>
            <person name="Young S.K."/>
            <person name="Zeng Q."/>
            <person name="Gargeya S."/>
            <person name="Fitzgerald M."/>
            <person name="Abouelleil A."/>
            <person name="Alvarado L."/>
            <person name="Chapman S.B."/>
            <person name="Gainer-Dewar J."/>
            <person name="Goldberg J."/>
            <person name="Griggs A."/>
            <person name="Gujja S."/>
            <person name="Hansen M."/>
            <person name="Howarth C."/>
            <person name="Imamovic A."/>
            <person name="Ireland A."/>
            <person name="Larimer J."/>
            <person name="McCowan C."/>
            <person name="Murphy C."/>
            <person name="Pearson M."/>
            <person name="Poon T.W."/>
            <person name="Priest M."/>
            <person name="Roberts A."/>
            <person name="Saif S."/>
            <person name="Shea T."/>
            <person name="Sykes S."/>
            <person name="Wortman J."/>
            <person name="Nusbaum C."/>
            <person name="Birren B."/>
        </authorList>
    </citation>
    <scope>NUCLEOTIDE SEQUENCE [LARGE SCALE GENOMIC DNA]</scope>
    <source>
        <strain evidence="1">APO3</strain>
    </source>
</reference>
<evidence type="ECO:0000313" key="1">
    <source>
        <dbReference type="EMBL" id="ETV84297.1"/>
    </source>
</evidence>
<dbReference type="EMBL" id="KI913119">
    <property type="protein sequence ID" value="ETV84297.1"/>
    <property type="molecule type" value="Genomic_DNA"/>
</dbReference>
<accession>W4GX91</accession>
<dbReference type="RefSeq" id="XP_009825989.1">
    <property type="nucleotide sequence ID" value="XM_009827687.1"/>
</dbReference>
<protein>
    <submittedName>
        <fullName evidence="1">Uncharacterized protein</fullName>
    </submittedName>
</protein>
<organism evidence="1">
    <name type="scientific">Aphanomyces astaci</name>
    <name type="common">Crayfish plague agent</name>
    <dbReference type="NCBI Taxonomy" id="112090"/>
    <lineage>
        <taxon>Eukaryota</taxon>
        <taxon>Sar</taxon>
        <taxon>Stramenopiles</taxon>
        <taxon>Oomycota</taxon>
        <taxon>Saprolegniomycetes</taxon>
        <taxon>Saprolegniales</taxon>
        <taxon>Verrucalvaceae</taxon>
        <taxon>Aphanomyces</taxon>
    </lineage>
</organism>
<dbReference type="VEuPathDB" id="FungiDB:H257_03547"/>
<dbReference type="AlphaFoldDB" id="W4GX91"/>
<proteinExistence type="predicted"/>